<dbReference type="CDD" id="cd00761">
    <property type="entry name" value="Glyco_tranf_GTA_type"/>
    <property type="match status" value="1"/>
</dbReference>
<dbReference type="SUPFAM" id="SSF53448">
    <property type="entry name" value="Nucleotide-diphospho-sugar transferases"/>
    <property type="match status" value="1"/>
</dbReference>
<dbReference type="InterPro" id="IPR029044">
    <property type="entry name" value="Nucleotide-diphossugar_trans"/>
</dbReference>
<evidence type="ECO:0000259" key="3">
    <source>
        <dbReference type="Pfam" id="PF00535"/>
    </source>
</evidence>
<evidence type="ECO:0000313" key="5">
    <source>
        <dbReference type="Proteomes" id="UP000253805"/>
    </source>
</evidence>
<dbReference type="PANTHER" id="PTHR22916:SF51">
    <property type="entry name" value="GLYCOSYLTRANSFERASE EPSH-RELATED"/>
    <property type="match status" value="1"/>
</dbReference>
<dbReference type="AlphaFoldDB" id="A0A369NYU7"/>
<name>A0A369NYU7_9ACTN</name>
<dbReference type="Proteomes" id="UP000253805">
    <property type="component" value="Unassembled WGS sequence"/>
</dbReference>
<reference evidence="4 5" key="1">
    <citation type="journal article" date="2018" name="Elife">
        <title>Discovery and characterization of a prevalent human gut bacterial enzyme sufficient for the inactivation of a family of plant toxins.</title>
        <authorList>
            <person name="Koppel N."/>
            <person name="Bisanz J.E."/>
            <person name="Pandelia M.E."/>
            <person name="Turnbaugh P.J."/>
            <person name="Balskus E.P."/>
        </authorList>
    </citation>
    <scope>NUCLEOTIDE SEQUENCE [LARGE SCALE GENOMIC DNA]</scope>
    <source>
        <strain evidence="4 5">OB21 GAM 11</strain>
    </source>
</reference>
<dbReference type="EMBL" id="PPUT01000013">
    <property type="protein sequence ID" value="RDC44677.1"/>
    <property type="molecule type" value="Genomic_DNA"/>
</dbReference>
<feature type="domain" description="Glycosyltransferase 2-like" evidence="3">
    <location>
        <begin position="36"/>
        <end position="173"/>
    </location>
</feature>
<dbReference type="Pfam" id="PF00535">
    <property type="entry name" value="Glycos_transf_2"/>
    <property type="match status" value="1"/>
</dbReference>
<comment type="caution">
    <text evidence="4">The sequence shown here is derived from an EMBL/GenBank/DDBJ whole genome shotgun (WGS) entry which is preliminary data.</text>
</comment>
<keyword evidence="2" id="KW-0808">Transferase</keyword>
<sequence length="362" mass="41404">MVLRKNSTRLNSILVAKEKAISNRMACGGKMGITLTIIIPVFNTPKDLLERCIRSIPFQDERIEVIVVDDGSCEETAKHLRMLQCEDASFRLHTQTNAGQNAARESGLKLSHGVYVLFLDSDDYLDSEAILYIIDLLAQNHPDILAYGIQYVDRAGRPITGKRRCEERYIPIETKHYLIETSALWGQIISRSLFFDPSIEFCKTCRVGEDLATLIPLLLKADTIAATNLNAYYYVQHNNSITHSQGEALSLDILLAFDFILEHIENGETYTQEIEWLAILHILYYGTFRVMGDQSAGIAARRQLSNFMRQHFPAWRQNPIFLMNVQRRGLPFWLVVTGQWRFYSLLKLLKSKLSKLKLFPVA</sequence>
<protein>
    <recommendedName>
        <fullName evidence="3">Glycosyltransferase 2-like domain-containing protein</fullName>
    </recommendedName>
</protein>
<evidence type="ECO:0000313" key="4">
    <source>
        <dbReference type="EMBL" id="RDC44677.1"/>
    </source>
</evidence>
<dbReference type="PANTHER" id="PTHR22916">
    <property type="entry name" value="GLYCOSYLTRANSFERASE"/>
    <property type="match status" value="1"/>
</dbReference>
<gene>
    <name evidence="4" type="ORF">C1850_06240</name>
</gene>
<proteinExistence type="predicted"/>
<evidence type="ECO:0000256" key="1">
    <source>
        <dbReference type="ARBA" id="ARBA00022676"/>
    </source>
</evidence>
<dbReference type="InterPro" id="IPR001173">
    <property type="entry name" value="Glyco_trans_2-like"/>
</dbReference>
<keyword evidence="1" id="KW-0328">Glycosyltransferase</keyword>
<dbReference type="Gene3D" id="3.90.550.10">
    <property type="entry name" value="Spore Coat Polysaccharide Biosynthesis Protein SpsA, Chain A"/>
    <property type="match status" value="1"/>
</dbReference>
<dbReference type="GO" id="GO:0016757">
    <property type="term" value="F:glycosyltransferase activity"/>
    <property type="evidence" value="ECO:0007669"/>
    <property type="project" value="UniProtKB-KW"/>
</dbReference>
<evidence type="ECO:0000256" key="2">
    <source>
        <dbReference type="ARBA" id="ARBA00022679"/>
    </source>
</evidence>
<accession>A0A369NYU7</accession>
<organism evidence="4 5">
    <name type="scientific">Adlercreutzia equolifaciens subsp. celatus</name>
    <dbReference type="NCBI Taxonomy" id="394340"/>
    <lineage>
        <taxon>Bacteria</taxon>
        <taxon>Bacillati</taxon>
        <taxon>Actinomycetota</taxon>
        <taxon>Coriobacteriia</taxon>
        <taxon>Eggerthellales</taxon>
        <taxon>Eggerthellaceae</taxon>
        <taxon>Adlercreutzia</taxon>
    </lineage>
</organism>